<evidence type="ECO:0000256" key="1">
    <source>
        <dbReference type="ARBA" id="ARBA00023002"/>
    </source>
</evidence>
<keyword evidence="3" id="KW-1185">Reference proteome</keyword>
<dbReference type="PANTHER" id="PTHR43157">
    <property type="entry name" value="PHOSPHATIDYLINOSITOL-GLYCAN BIOSYNTHESIS CLASS F PROTEIN-RELATED"/>
    <property type="match status" value="1"/>
</dbReference>
<dbReference type="AlphaFoldDB" id="A0A8K0THE9"/>
<sequence>MSANLGHLPATASSFTAFVGRQFTTPKPLPANLDLSHQVAVITGANAGLGFESGRQLLRANLAHLILAVRSRSRGDAAAQTLRAEFPGAEISVWLLDMLDYTSIKAFAERCAHAPRIDMVILNAGLQKVPYTTAPETGHEVTIQVNYLSTALLSYLLIPVLKSHSQKPREGNSRPIVLSVVGSDMMYSVEKINTDSPIISAYDGEAAYEPQKMYAESKFLLCFFIERLSRTVEPGEVLINMPNPGLTAGTSFFSARSAVVRTLARVGQAILARSLEVSATIYVDAATSCGPETHGSFLSEWAVAPFPPMWYTPQGKEFGERLWNETLVELDLAGH</sequence>
<dbReference type="Gene3D" id="3.40.50.720">
    <property type="entry name" value="NAD(P)-binding Rossmann-like Domain"/>
    <property type="match status" value="1"/>
</dbReference>
<dbReference type="Proteomes" id="UP000813385">
    <property type="component" value="Unassembled WGS sequence"/>
</dbReference>
<dbReference type="InterPro" id="IPR002347">
    <property type="entry name" value="SDR_fam"/>
</dbReference>
<reference evidence="2" key="1">
    <citation type="journal article" date="2021" name="Nat. Commun.">
        <title>Genetic determinants of endophytism in the Arabidopsis root mycobiome.</title>
        <authorList>
            <person name="Mesny F."/>
            <person name="Miyauchi S."/>
            <person name="Thiergart T."/>
            <person name="Pickel B."/>
            <person name="Atanasova L."/>
            <person name="Karlsson M."/>
            <person name="Huettel B."/>
            <person name="Barry K.W."/>
            <person name="Haridas S."/>
            <person name="Chen C."/>
            <person name="Bauer D."/>
            <person name="Andreopoulos W."/>
            <person name="Pangilinan J."/>
            <person name="LaButti K."/>
            <person name="Riley R."/>
            <person name="Lipzen A."/>
            <person name="Clum A."/>
            <person name="Drula E."/>
            <person name="Henrissat B."/>
            <person name="Kohler A."/>
            <person name="Grigoriev I.V."/>
            <person name="Martin F.M."/>
            <person name="Hacquard S."/>
        </authorList>
    </citation>
    <scope>NUCLEOTIDE SEQUENCE</scope>
    <source>
        <strain evidence="2">MPI-CAGE-AT-0016</strain>
    </source>
</reference>
<evidence type="ECO:0000313" key="3">
    <source>
        <dbReference type="Proteomes" id="UP000813385"/>
    </source>
</evidence>
<dbReference type="EMBL" id="JAGPXD010000002">
    <property type="protein sequence ID" value="KAH7367129.1"/>
    <property type="molecule type" value="Genomic_DNA"/>
</dbReference>
<proteinExistence type="predicted"/>
<organism evidence="2 3">
    <name type="scientific">Plectosphaerella cucumerina</name>
    <dbReference type="NCBI Taxonomy" id="40658"/>
    <lineage>
        <taxon>Eukaryota</taxon>
        <taxon>Fungi</taxon>
        <taxon>Dikarya</taxon>
        <taxon>Ascomycota</taxon>
        <taxon>Pezizomycotina</taxon>
        <taxon>Sordariomycetes</taxon>
        <taxon>Hypocreomycetidae</taxon>
        <taxon>Glomerellales</taxon>
        <taxon>Plectosphaerellaceae</taxon>
        <taxon>Plectosphaerella</taxon>
    </lineage>
</organism>
<dbReference type="InterPro" id="IPR036291">
    <property type="entry name" value="NAD(P)-bd_dom_sf"/>
</dbReference>
<dbReference type="Pfam" id="PF00106">
    <property type="entry name" value="adh_short"/>
    <property type="match status" value="1"/>
</dbReference>
<keyword evidence="1" id="KW-0560">Oxidoreductase</keyword>
<dbReference type="OrthoDB" id="542013at2759"/>
<dbReference type="GO" id="GO:0016491">
    <property type="term" value="F:oxidoreductase activity"/>
    <property type="evidence" value="ECO:0007669"/>
    <property type="project" value="UniProtKB-KW"/>
</dbReference>
<evidence type="ECO:0000313" key="2">
    <source>
        <dbReference type="EMBL" id="KAH7367129.1"/>
    </source>
</evidence>
<dbReference type="PANTHER" id="PTHR43157:SF35">
    <property type="entry name" value="DEHYDROGENASE_REDUCTASE FAMILY PROTEIN, PUTATIVE-RELATED"/>
    <property type="match status" value="1"/>
</dbReference>
<gene>
    <name evidence="2" type="ORF">B0T11DRAFT_274730</name>
</gene>
<name>A0A8K0THE9_9PEZI</name>
<accession>A0A8K0THE9</accession>
<dbReference type="SUPFAM" id="SSF51735">
    <property type="entry name" value="NAD(P)-binding Rossmann-fold domains"/>
    <property type="match status" value="1"/>
</dbReference>
<protein>
    <submittedName>
        <fullName evidence="2">Retinol dehydrogenase 12</fullName>
    </submittedName>
</protein>
<comment type="caution">
    <text evidence="2">The sequence shown here is derived from an EMBL/GenBank/DDBJ whole genome shotgun (WGS) entry which is preliminary data.</text>
</comment>